<dbReference type="EnsemblMetazoa" id="GAUT021325-RA">
    <property type="protein sequence ID" value="GAUT021325-PA"/>
    <property type="gene ID" value="GAUT021325"/>
</dbReference>
<dbReference type="AlphaFoldDB" id="A0A1A9V013"/>
<keyword evidence="2" id="KW-1185">Reference proteome</keyword>
<sequence>MEGIWYLANTEVCINDVGCTSRGVLLSTHCTVRKALLFRINSEESIARCPLLTKSEQDAISEAQSPIRQVQEIIVIDDNIESHHCVLPGIHRSNNRGDRRK</sequence>
<name>A0A1A9V013_GLOAU</name>
<dbReference type="VEuPathDB" id="VectorBase:GAUT021325"/>
<dbReference type="Proteomes" id="UP000078200">
    <property type="component" value="Unassembled WGS sequence"/>
</dbReference>
<accession>A0A1A9V013</accession>
<evidence type="ECO:0000313" key="1">
    <source>
        <dbReference type="EnsemblMetazoa" id="GAUT021325-PA"/>
    </source>
</evidence>
<evidence type="ECO:0000313" key="2">
    <source>
        <dbReference type="Proteomes" id="UP000078200"/>
    </source>
</evidence>
<protein>
    <submittedName>
        <fullName evidence="1">Uncharacterized protein</fullName>
    </submittedName>
</protein>
<proteinExistence type="predicted"/>
<reference evidence="1" key="1">
    <citation type="submission" date="2020-05" db="UniProtKB">
        <authorList>
            <consortium name="EnsemblMetazoa"/>
        </authorList>
    </citation>
    <scope>IDENTIFICATION</scope>
    <source>
        <strain evidence="1">TTRI</strain>
    </source>
</reference>
<organism evidence="1 2">
    <name type="scientific">Glossina austeni</name>
    <name type="common">Savannah tsetse fly</name>
    <dbReference type="NCBI Taxonomy" id="7395"/>
    <lineage>
        <taxon>Eukaryota</taxon>
        <taxon>Metazoa</taxon>
        <taxon>Ecdysozoa</taxon>
        <taxon>Arthropoda</taxon>
        <taxon>Hexapoda</taxon>
        <taxon>Insecta</taxon>
        <taxon>Pterygota</taxon>
        <taxon>Neoptera</taxon>
        <taxon>Endopterygota</taxon>
        <taxon>Diptera</taxon>
        <taxon>Brachycera</taxon>
        <taxon>Muscomorpha</taxon>
        <taxon>Hippoboscoidea</taxon>
        <taxon>Glossinidae</taxon>
        <taxon>Glossina</taxon>
    </lineage>
</organism>